<feature type="transmembrane region" description="Helical" evidence="1">
    <location>
        <begin position="333"/>
        <end position="354"/>
    </location>
</feature>
<feature type="transmembrane region" description="Helical" evidence="1">
    <location>
        <begin position="214"/>
        <end position="231"/>
    </location>
</feature>
<dbReference type="CDD" id="cd06174">
    <property type="entry name" value="MFS"/>
    <property type="match status" value="1"/>
</dbReference>
<protein>
    <submittedName>
        <fullName evidence="2">MFS transporter</fullName>
    </submittedName>
</protein>
<dbReference type="PANTHER" id="PTHR23530">
    <property type="entry name" value="TRANSPORT PROTEIN-RELATED"/>
    <property type="match status" value="1"/>
</dbReference>
<name>A0A4Q5IXR2_9ACTN</name>
<dbReference type="AlphaFoldDB" id="A0A4Q5IXR2"/>
<keyword evidence="1" id="KW-1133">Transmembrane helix</keyword>
<dbReference type="Proteomes" id="UP000291189">
    <property type="component" value="Unassembled WGS sequence"/>
</dbReference>
<sequence length="398" mass="41470">MLAYRSTHDLIPLYSVYALLFTDSGLSVAQVSSLFVIWSVTGFVLEVPSGAWADTIDRRRLLVLAALVHALGFASWVLWPTYPGFALGFVLWGVAGSLMSGTFESLLYDELDAHGEAHRYARIAGWSHATAMTANLVASVSAAPLMRLGGYELVGWASVGVCLVELLLAATLPVTTAHPSQRGQHHAVEETVEETVRYLAMLRTGVREAARVPVVRRVVLIYAFVIGASAYDEYFPLVAADHGVAAATVPWLIGLTVLGQVAGTALAGRTAGMSAPTMGLVLLGAAVLISAGALADRPWLGFAGIAAGYGLLNNAMVVSEARLQDVITGPARATVTSTAGLATEVVALTVYVGFAATGDLASVSGQVAALGVPMLLVALLAARTFPPSPASGNRRETG</sequence>
<feature type="transmembrane region" description="Helical" evidence="1">
    <location>
        <begin position="16"/>
        <end position="40"/>
    </location>
</feature>
<dbReference type="PANTHER" id="PTHR23530:SF1">
    <property type="entry name" value="PERMEASE, MAJOR FACILITATOR SUPERFAMILY-RELATED"/>
    <property type="match status" value="1"/>
</dbReference>
<keyword evidence="1" id="KW-0812">Transmembrane</keyword>
<evidence type="ECO:0000256" key="1">
    <source>
        <dbReference type="SAM" id="Phobius"/>
    </source>
</evidence>
<dbReference type="InterPro" id="IPR011701">
    <property type="entry name" value="MFS"/>
</dbReference>
<organism evidence="2 3">
    <name type="scientific">Nocardioides iriomotensis</name>
    <dbReference type="NCBI Taxonomy" id="715784"/>
    <lineage>
        <taxon>Bacteria</taxon>
        <taxon>Bacillati</taxon>
        <taxon>Actinomycetota</taxon>
        <taxon>Actinomycetes</taxon>
        <taxon>Propionibacteriales</taxon>
        <taxon>Nocardioidaceae</taxon>
        <taxon>Nocardioides</taxon>
    </lineage>
</organism>
<feature type="transmembrane region" description="Helical" evidence="1">
    <location>
        <begin position="61"/>
        <end position="79"/>
    </location>
</feature>
<feature type="transmembrane region" description="Helical" evidence="1">
    <location>
        <begin position="153"/>
        <end position="174"/>
    </location>
</feature>
<keyword evidence="3" id="KW-1185">Reference proteome</keyword>
<dbReference type="EMBL" id="SDPU01000035">
    <property type="protein sequence ID" value="RYU09739.1"/>
    <property type="molecule type" value="Genomic_DNA"/>
</dbReference>
<evidence type="ECO:0000313" key="3">
    <source>
        <dbReference type="Proteomes" id="UP000291189"/>
    </source>
</evidence>
<dbReference type="InterPro" id="IPR036259">
    <property type="entry name" value="MFS_trans_sf"/>
</dbReference>
<dbReference type="Pfam" id="PF07690">
    <property type="entry name" value="MFS_1"/>
    <property type="match status" value="1"/>
</dbReference>
<dbReference type="OrthoDB" id="350307at2"/>
<feature type="transmembrane region" description="Helical" evidence="1">
    <location>
        <begin position="243"/>
        <end position="266"/>
    </location>
</feature>
<dbReference type="GO" id="GO:0022857">
    <property type="term" value="F:transmembrane transporter activity"/>
    <property type="evidence" value="ECO:0007669"/>
    <property type="project" value="InterPro"/>
</dbReference>
<gene>
    <name evidence="2" type="ORF">ETU37_20350</name>
</gene>
<feature type="transmembrane region" description="Helical" evidence="1">
    <location>
        <begin position="366"/>
        <end position="385"/>
    </location>
</feature>
<evidence type="ECO:0000313" key="2">
    <source>
        <dbReference type="EMBL" id="RYU09739.1"/>
    </source>
</evidence>
<dbReference type="Gene3D" id="1.20.1250.20">
    <property type="entry name" value="MFS general substrate transporter like domains"/>
    <property type="match status" value="1"/>
</dbReference>
<proteinExistence type="predicted"/>
<feature type="transmembrane region" description="Helical" evidence="1">
    <location>
        <begin position="301"/>
        <end position="321"/>
    </location>
</feature>
<accession>A0A4Q5IXR2</accession>
<feature type="transmembrane region" description="Helical" evidence="1">
    <location>
        <begin position="278"/>
        <end position="295"/>
    </location>
</feature>
<reference evidence="2 3" key="1">
    <citation type="submission" date="2019-01" db="EMBL/GenBank/DDBJ databases">
        <title>Nocardioides guangzhouensis sp. nov., an actinobacterium isolated from soil.</title>
        <authorList>
            <person name="Fu Y."/>
            <person name="Cai Y."/>
            <person name="Lin Z."/>
            <person name="Chen P."/>
        </authorList>
    </citation>
    <scope>NUCLEOTIDE SEQUENCE [LARGE SCALE GENOMIC DNA]</scope>
    <source>
        <strain evidence="2 3">NBRC 105384</strain>
    </source>
</reference>
<dbReference type="InterPro" id="IPR053160">
    <property type="entry name" value="MFS_DHA3_Transporter"/>
</dbReference>
<dbReference type="SUPFAM" id="SSF103473">
    <property type="entry name" value="MFS general substrate transporter"/>
    <property type="match status" value="1"/>
</dbReference>
<comment type="caution">
    <text evidence="2">The sequence shown here is derived from an EMBL/GenBank/DDBJ whole genome shotgun (WGS) entry which is preliminary data.</text>
</comment>
<keyword evidence="1" id="KW-0472">Membrane</keyword>
<feature type="transmembrane region" description="Helical" evidence="1">
    <location>
        <begin position="120"/>
        <end position="141"/>
    </location>
</feature>
<feature type="transmembrane region" description="Helical" evidence="1">
    <location>
        <begin position="85"/>
        <end position="108"/>
    </location>
</feature>